<keyword evidence="2" id="KW-1185">Reference proteome</keyword>
<evidence type="ECO:0000313" key="1">
    <source>
        <dbReference type="EMBL" id="MCI51338.1"/>
    </source>
</evidence>
<dbReference type="Proteomes" id="UP000265520">
    <property type="component" value="Unassembled WGS sequence"/>
</dbReference>
<dbReference type="EMBL" id="LXQA010430301">
    <property type="protein sequence ID" value="MCI51338.1"/>
    <property type="molecule type" value="Genomic_DNA"/>
</dbReference>
<comment type="caution">
    <text evidence="1">The sequence shown here is derived from an EMBL/GenBank/DDBJ whole genome shotgun (WGS) entry which is preliminary data.</text>
</comment>
<proteinExistence type="predicted"/>
<feature type="non-terminal residue" evidence="1">
    <location>
        <position position="80"/>
    </location>
</feature>
<sequence>MTVFSTVKANYLLPTDIGPMPKPPTPKTLVLLLRALINLVTRFTTLVTVTTTLISSSTTFTTFLVSVSIRLHTILPLPLV</sequence>
<reference evidence="1 2" key="1">
    <citation type="journal article" date="2018" name="Front. Plant Sci.">
        <title>Red Clover (Trifolium pratense) and Zigzag Clover (T. medium) - A Picture of Genomic Similarities and Differences.</title>
        <authorList>
            <person name="Dluhosova J."/>
            <person name="Istvanek J."/>
            <person name="Nedelnik J."/>
            <person name="Repkova J."/>
        </authorList>
    </citation>
    <scope>NUCLEOTIDE SEQUENCE [LARGE SCALE GENOMIC DNA]</scope>
    <source>
        <strain evidence="2">cv. 10/8</strain>
        <tissue evidence="1">Leaf</tissue>
    </source>
</reference>
<evidence type="ECO:0000313" key="2">
    <source>
        <dbReference type="Proteomes" id="UP000265520"/>
    </source>
</evidence>
<accession>A0A392SR36</accession>
<dbReference type="AlphaFoldDB" id="A0A392SR36"/>
<organism evidence="1 2">
    <name type="scientific">Trifolium medium</name>
    <dbReference type="NCBI Taxonomy" id="97028"/>
    <lineage>
        <taxon>Eukaryota</taxon>
        <taxon>Viridiplantae</taxon>
        <taxon>Streptophyta</taxon>
        <taxon>Embryophyta</taxon>
        <taxon>Tracheophyta</taxon>
        <taxon>Spermatophyta</taxon>
        <taxon>Magnoliopsida</taxon>
        <taxon>eudicotyledons</taxon>
        <taxon>Gunneridae</taxon>
        <taxon>Pentapetalae</taxon>
        <taxon>rosids</taxon>
        <taxon>fabids</taxon>
        <taxon>Fabales</taxon>
        <taxon>Fabaceae</taxon>
        <taxon>Papilionoideae</taxon>
        <taxon>50 kb inversion clade</taxon>
        <taxon>NPAAA clade</taxon>
        <taxon>Hologalegina</taxon>
        <taxon>IRL clade</taxon>
        <taxon>Trifolieae</taxon>
        <taxon>Trifolium</taxon>
    </lineage>
</organism>
<name>A0A392SR36_9FABA</name>
<protein>
    <submittedName>
        <fullName evidence="1">Uncharacterized protein</fullName>
    </submittedName>
</protein>